<sequence length="205" mass="22999">MFYDRDDCPELASKWHVYVTGHSLGGALATLLALELSSSQLAKCGAINVTMYNFGSPRVGNRRFADVYNEKVKDSWRVVNHRDIIPTVPRLMGYCHVAEPVYLGAGDLKNALENMELLEDGYQGDFIGEYTPDVLVGEFMKGEKELVEKILNTEINIFRSIRDGSALMQHMEDFYYITLLENVKSNYQTVAASSQTNGDKSLPIS</sequence>
<comment type="caution">
    <text evidence="3">The sequence shown here is derived from an EMBL/GenBank/DDBJ whole genome shotgun (WGS) entry which is preliminary data.</text>
</comment>
<protein>
    <recommendedName>
        <fullName evidence="2">Fungal lipase-type domain-containing protein</fullName>
    </recommendedName>
</protein>
<name>A0ABC8TC55_9AQUA</name>
<dbReference type="Pfam" id="PF01764">
    <property type="entry name" value="Lipase_3"/>
    <property type="match status" value="1"/>
</dbReference>
<dbReference type="EMBL" id="CAUOFW020004725">
    <property type="protein sequence ID" value="CAK9166987.1"/>
    <property type="molecule type" value="Genomic_DNA"/>
</dbReference>
<dbReference type="Proteomes" id="UP001642360">
    <property type="component" value="Unassembled WGS sequence"/>
</dbReference>
<evidence type="ECO:0000313" key="3">
    <source>
        <dbReference type="EMBL" id="CAK9166987.1"/>
    </source>
</evidence>
<evidence type="ECO:0000256" key="1">
    <source>
        <dbReference type="ARBA" id="ARBA00022801"/>
    </source>
</evidence>
<dbReference type="PANTHER" id="PTHR47759:SF2">
    <property type="entry name" value="TRIGLYCERIDE LIPASE"/>
    <property type="match status" value="1"/>
</dbReference>
<dbReference type="AlphaFoldDB" id="A0ABC8TC55"/>
<evidence type="ECO:0000259" key="2">
    <source>
        <dbReference type="Pfam" id="PF01764"/>
    </source>
</evidence>
<dbReference type="SUPFAM" id="SSF53474">
    <property type="entry name" value="alpha/beta-Hydrolases"/>
    <property type="match status" value="1"/>
</dbReference>
<keyword evidence="4" id="KW-1185">Reference proteome</keyword>
<dbReference type="PANTHER" id="PTHR47759">
    <property type="entry name" value="OS04G0509100 PROTEIN"/>
    <property type="match status" value="1"/>
</dbReference>
<organism evidence="3 4">
    <name type="scientific">Ilex paraguariensis</name>
    <name type="common">yerba mate</name>
    <dbReference type="NCBI Taxonomy" id="185542"/>
    <lineage>
        <taxon>Eukaryota</taxon>
        <taxon>Viridiplantae</taxon>
        <taxon>Streptophyta</taxon>
        <taxon>Embryophyta</taxon>
        <taxon>Tracheophyta</taxon>
        <taxon>Spermatophyta</taxon>
        <taxon>Magnoliopsida</taxon>
        <taxon>eudicotyledons</taxon>
        <taxon>Gunneridae</taxon>
        <taxon>Pentapetalae</taxon>
        <taxon>asterids</taxon>
        <taxon>campanulids</taxon>
        <taxon>Aquifoliales</taxon>
        <taxon>Aquifoliaceae</taxon>
        <taxon>Ilex</taxon>
    </lineage>
</organism>
<dbReference type="InterPro" id="IPR029058">
    <property type="entry name" value="AB_hydrolase_fold"/>
</dbReference>
<dbReference type="GO" id="GO:0016787">
    <property type="term" value="F:hydrolase activity"/>
    <property type="evidence" value="ECO:0007669"/>
    <property type="project" value="UniProtKB-KW"/>
</dbReference>
<dbReference type="InterPro" id="IPR002921">
    <property type="entry name" value="Fungal_lipase-type"/>
</dbReference>
<proteinExistence type="predicted"/>
<gene>
    <name evidence="3" type="ORF">ILEXP_LOCUS36232</name>
</gene>
<keyword evidence="1" id="KW-0378">Hydrolase</keyword>
<dbReference type="Gene3D" id="3.40.50.1820">
    <property type="entry name" value="alpha/beta hydrolase"/>
    <property type="match status" value="1"/>
</dbReference>
<evidence type="ECO:0000313" key="4">
    <source>
        <dbReference type="Proteomes" id="UP001642360"/>
    </source>
</evidence>
<feature type="domain" description="Fungal lipase-type" evidence="2">
    <location>
        <begin position="14"/>
        <end position="90"/>
    </location>
</feature>
<reference evidence="3 4" key="1">
    <citation type="submission" date="2024-02" db="EMBL/GenBank/DDBJ databases">
        <authorList>
            <person name="Vignale AGUSTIN F."/>
            <person name="Sosa J E."/>
            <person name="Modenutti C."/>
        </authorList>
    </citation>
    <scope>NUCLEOTIDE SEQUENCE [LARGE SCALE GENOMIC DNA]</scope>
</reference>
<accession>A0ABC8TC55</accession>